<dbReference type="AlphaFoldDB" id="A0A8J5X4I7"/>
<evidence type="ECO:0000313" key="4">
    <source>
        <dbReference type="Proteomes" id="UP000751190"/>
    </source>
</evidence>
<keyword evidence="4" id="KW-1185">Reference proteome</keyword>
<organism evidence="3 4">
    <name type="scientific">Diacronema lutheri</name>
    <name type="common">Unicellular marine alga</name>
    <name type="synonym">Monochrysis lutheri</name>
    <dbReference type="NCBI Taxonomy" id="2081491"/>
    <lineage>
        <taxon>Eukaryota</taxon>
        <taxon>Haptista</taxon>
        <taxon>Haptophyta</taxon>
        <taxon>Pavlovophyceae</taxon>
        <taxon>Pavlovales</taxon>
        <taxon>Pavlovaceae</taxon>
        <taxon>Diacronema</taxon>
    </lineage>
</organism>
<feature type="compositionally biased region" description="Basic and acidic residues" evidence="1">
    <location>
        <begin position="72"/>
        <end position="81"/>
    </location>
</feature>
<comment type="caution">
    <text evidence="3">The sequence shown here is derived from an EMBL/GenBank/DDBJ whole genome shotgun (WGS) entry which is preliminary data.</text>
</comment>
<reference evidence="3" key="1">
    <citation type="submission" date="2021-05" db="EMBL/GenBank/DDBJ databases">
        <title>The genome of the haptophyte Pavlova lutheri (Diacronema luteri, Pavlovales) - a model for lipid biosynthesis in eukaryotic algae.</title>
        <authorList>
            <person name="Hulatt C.J."/>
            <person name="Posewitz M.C."/>
        </authorList>
    </citation>
    <scope>NUCLEOTIDE SEQUENCE</scope>
    <source>
        <strain evidence="3">NIVA-4/92</strain>
    </source>
</reference>
<evidence type="ECO:0000313" key="3">
    <source>
        <dbReference type="EMBL" id="KAG8460751.1"/>
    </source>
</evidence>
<dbReference type="EMBL" id="JAGTXO010000030">
    <property type="protein sequence ID" value="KAG8460751.1"/>
    <property type="molecule type" value="Genomic_DNA"/>
</dbReference>
<evidence type="ECO:0000256" key="1">
    <source>
        <dbReference type="SAM" id="MobiDB-lite"/>
    </source>
</evidence>
<protein>
    <submittedName>
        <fullName evidence="3">Uncharacterized protein</fullName>
    </submittedName>
</protein>
<dbReference type="Proteomes" id="UP000751190">
    <property type="component" value="Unassembled WGS sequence"/>
</dbReference>
<name>A0A8J5X4I7_DIALT</name>
<gene>
    <name evidence="3" type="ORF">KFE25_010806</name>
</gene>
<feature type="signal peptide" evidence="2">
    <location>
        <begin position="1"/>
        <end position="21"/>
    </location>
</feature>
<proteinExistence type="predicted"/>
<evidence type="ECO:0000256" key="2">
    <source>
        <dbReference type="SAM" id="SignalP"/>
    </source>
</evidence>
<feature type="chain" id="PRO_5035267396" evidence="2">
    <location>
        <begin position="22"/>
        <end position="135"/>
    </location>
</feature>
<dbReference type="OrthoDB" id="43299at2759"/>
<sequence>MAARASTRLAALLVLSASGAALRQLPARAAEVCNRRGHIARMLAPAALSLVALPARSPAAQQWISGRNPGGKPKDGDVTGTKRDPKYLRCLNNCLPSCIGGPSGVQKDKSTCLQECQDECCSTYAQCSYAAVKAE</sequence>
<feature type="region of interest" description="Disordered" evidence="1">
    <location>
        <begin position="62"/>
        <end position="81"/>
    </location>
</feature>
<keyword evidence="2" id="KW-0732">Signal</keyword>
<accession>A0A8J5X4I7</accession>